<feature type="region of interest" description="Disordered" evidence="6">
    <location>
        <begin position="1"/>
        <end position="87"/>
    </location>
</feature>
<dbReference type="AlphaFoldDB" id="A0A7H8R0S3"/>
<dbReference type="GeneID" id="55994607"/>
<feature type="coiled-coil region" evidence="5">
    <location>
        <begin position="308"/>
        <end position="342"/>
    </location>
</feature>
<organism evidence="8 9">
    <name type="scientific">Talaromyces rugulosus</name>
    <name type="common">Penicillium rugulosum</name>
    <dbReference type="NCBI Taxonomy" id="121627"/>
    <lineage>
        <taxon>Eukaryota</taxon>
        <taxon>Fungi</taxon>
        <taxon>Dikarya</taxon>
        <taxon>Ascomycota</taxon>
        <taxon>Pezizomycotina</taxon>
        <taxon>Eurotiomycetes</taxon>
        <taxon>Eurotiomycetidae</taxon>
        <taxon>Eurotiales</taxon>
        <taxon>Trichocomaceae</taxon>
        <taxon>Talaromyces</taxon>
        <taxon>Talaromyces sect. Islandici</taxon>
    </lineage>
</organism>
<dbReference type="InterPro" id="IPR011011">
    <property type="entry name" value="Znf_FYVE_PHD"/>
</dbReference>
<keyword evidence="2 4" id="KW-0863">Zinc-finger</keyword>
<evidence type="ECO:0000313" key="9">
    <source>
        <dbReference type="Proteomes" id="UP000509510"/>
    </source>
</evidence>
<evidence type="ECO:0000256" key="1">
    <source>
        <dbReference type="ARBA" id="ARBA00022723"/>
    </source>
</evidence>
<dbReference type="Proteomes" id="UP000509510">
    <property type="component" value="Chromosome IV"/>
</dbReference>
<feature type="domain" description="PHD-type" evidence="7">
    <location>
        <begin position="119"/>
        <end position="168"/>
    </location>
</feature>
<dbReference type="GO" id="GO:0008270">
    <property type="term" value="F:zinc ion binding"/>
    <property type="evidence" value="ECO:0007669"/>
    <property type="project" value="UniProtKB-KW"/>
</dbReference>
<evidence type="ECO:0000256" key="5">
    <source>
        <dbReference type="SAM" id="Coils"/>
    </source>
</evidence>
<dbReference type="RefSeq" id="XP_035346149.1">
    <property type="nucleotide sequence ID" value="XM_035490256.1"/>
</dbReference>
<dbReference type="PROSITE" id="PS50016">
    <property type="entry name" value="ZF_PHD_2"/>
    <property type="match status" value="1"/>
</dbReference>
<evidence type="ECO:0000256" key="2">
    <source>
        <dbReference type="ARBA" id="ARBA00022771"/>
    </source>
</evidence>
<evidence type="ECO:0000256" key="3">
    <source>
        <dbReference type="ARBA" id="ARBA00022833"/>
    </source>
</evidence>
<feature type="compositionally biased region" description="Polar residues" evidence="6">
    <location>
        <begin position="42"/>
        <end position="82"/>
    </location>
</feature>
<feature type="compositionally biased region" description="Polar residues" evidence="6">
    <location>
        <begin position="189"/>
        <end position="202"/>
    </location>
</feature>
<dbReference type="PROSITE" id="PS01359">
    <property type="entry name" value="ZF_PHD_1"/>
    <property type="match status" value="1"/>
</dbReference>
<feature type="region of interest" description="Disordered" evidence="6">
    <location>
        <begin position="176"/>
        <end position="214"/>
    </location>
</feature>
<dbReference type="KEGG" id="trg:TRUGW13939_07114"/>
<accession>A0A7H8R0S3</accession>
<dbReference type="Gene3D" id="3.30.40.10">
    <property type="entry name" value="Zinc/RING finger domain, C3HC4 (zinc finger)"/>
    <property type="match status" value="1"/>
</dbReference>
<dbReference type="InterPro" id="IPR001965">
    <property type="entry name" value="Znf_PHD"/>
</dbReference>
<evidence type="ECO:0000256" key="6">
    <source>
        <dbReference type="SAM" id="MobiDB-lite"/>
    </source>
</evidence>
<dbReference type="SMART" id="SM00249">
    <property type="entry name" value="PHD"/>
    <property type="match status" value="1"/>
</dbReference>
<evidence type="ECO:0000259" key="7">
    <source>
        <dbReference type="PROSITE" id="PS50016"/>
    </source>
</evidence>
<feature type="compositionally biased region" description="Polar residues" evidence="6">
    <location>
        <begin position="275"/>
        <end position="284"/>
    </location>
</feature>
<gene>
    <name evidence="8" type="ORF">TRUGW13939_07114</name>
</gene>
<feature type="region of interest" description="Disordered" evidence="6">
    <location>
        <begin position="227"/>
        <end position="284"/>
    </location>
</feature>
<keyword evidence="5" id="KW-0175">Coiled coil</keyword>
<dbReference type="InterPro" id="IPR013083">
    <property type="entry name" value="Znf_RING/FYVE/PHD"/>
</dbReference>
<reference evidence="9" key="1">
    <citation type="submission" date="2020-06" db="EMBL/GenBank/DDBJ databases">
        <title>A chromosome-scale genome assembly of Talaromyces rugulosus W13939.</title>
        <authorList>
            <person name="Wang B."/>
            <person name="Guo L."/>
            <person name="Ye K."/>
            <person name="Wang L."/>
        </authorList>
    </citation>
    <scope>NUCLEOTIDE SEQUENCE [LARGE SCALE GENOMIC DNA]</scope>
    <source>
        <strain evidence="9">W13939</strain>
    </source>
</reference>
<feature type="compositionally biased region" description="Low complexity" evidence="6">
    <location>
        <begin position="23"/>
        <end position="34"/>
    </location>
</feature>
<evidence type="ECO:0000256" key="4">
    <source>
        <dbReference type="PROSITE-ProRule" id="PRU00146"/>
    </source>
</evidence>
<protein>
    <recommendedName>
        <fullName evidence="7">PHD-type domain-containing protein</fullName>
    </recommendedName>
</protein>
<keyword evidence="3" id="KW-0862">Zinc</keyword>
<keyword evidence="9" id="KW-1185">Reference proteome</keyword>
<proteinExistence type="predicted"/>
<dbReference type="OrthoDB" id="336088at2759"/>
<sequence length="418" mass="47204">MPRTRTKFIWPPPNLVGDHSAEQQQQQQQQQQPQKKQKLESSEQLPSNPHTRTMRWNNDNSPAPSDAQESTQSSQAEWNPKSNDAPPSFEAVFRAHLQIPLEKVIKNYQNWRRHGSVHDDYCMMCHRPRPAGLVPCYTCRRSFHDECMPPGSLYNDVKQWYCAVCVQRNWHVHPPTMTPPASPPRLSAQLPTESTHNVSTTDIKPAHETTAEDSQALSILAEISRSMHRDVSHSQPPSHNHNHNHNNNNENTGNTRNSYITTPKPSARPGPLAQPSPSTQSFSMLDSHARKSRFATLSSEVDSALWVLYRELESATSLRQRIAELEAEVVKLRQDVSIRDNQIILSQRSTQASPVSQAELEQLRTKAANWDACGPELEQLRAKNDALEQSLGDARIECASKDEALNEWKGRLASLIGP</sequence>
<feature type="compositionally biased region" description="Polar residues" evidence="6">
    <location>
        <begin position="252"/>
        <end position="264"/>
    </location>
</feature>
<dbReference type="EMBL" id="CP055901">
    <property type="protein sequence ID" value="QKX59972.1"/>
    <property type="molecule type" value="Genomic_DNA"/>
</dbReference>
<dbReference type="InterPro" id="IPR019787">
    <property type="entry name" value="Znf_PHD-finger"/>
</dbReference>
<evidence type="ECO:0000313" key="8">
    <source>
        <dbReference type="EMBL" id="QKX59972.1"/>
    </source>
</evidence>
<name>A0A7H8R0S3_TALRU</name>
<dbReference type="SUPFAM" id="SSF57903">
    <property type="entry name" value="FYVE/PHD zinc finger"/>
    <property type="match status" value="1"/>
</dbReference>
<dbReference type="InterPro" id="IPR019786">
    <property type="entry name" value="Zinc_finger_PHD-type_CS"/>
</dbReference>
<keyword evidence="1" id="KW-0479">Metal-binding</keyword>